<protein>
    <submittedName>
        <fullName evidence="1">Uncharacterized protein</fullName>
    </submittedName>
</protein>
<dbReference type="Proteomes" id="UP000011713">
    <property type="component" value="Unassembled WGS sequence"/>
</dbReference>
<reference evidence="2" key="1">
    <citation type="journal article" date="2010" name="Science">
        <title>Signatures of adaptation to obligate biotrophy in the Hyaloperonospora arabidopsidis genome.</title>
        <authorList>
            <person name="Baxter L."/>
            <person name="Tripathy S."/>
            <person name="Ishaque N."/>
            <person name="Boot N."/>
            <person name="Cabral A."/>
            <person name="Kemen E."/>
            <person name="Thines M."/>
            <person name="Ah-Fong A."/>
            <person name="Anderson R."/>
            <person name="Badejoko W."/>
            <person name="Bittner-Eddy P."/>
            <person name="Boore J.L."/>
            <person name="Chibucos M.C."/>
            <person name="Coates M."/>
            <person name="Dehal P."/>
            <person name="Delehaunty K."/>
            <person name="Dong S."/>
            <person name="Downton P."/>
            <person name="Dumas B."/>
            <person name="Fabro G."/>
            <person name="Fronick C."/>
            <person name="Fuerstenberg S.I."/>
            <person name="Fulton L."/>
            <person name="Gaulin E."/>
            <person name="Govers F."/>
            <person name="Hughes L."/>
            <person name="Humphray S."/>
            <person name="Jiang R.H."/>
            <person name="Judelson H."/>
            <person name="Kamoun S."/>
            <person name="Kyung K."/>
            <person name="Meijer H."/>
            <person name="Minx P."/>
            <person name="Morris P."/>
            <person name="Nelson J."/>
            <person name="Phuntumart V."/>
            <person name="Qutob D."/>
            <person name="Rehmany A."/>
            <person name="Rougon-Cardoso A."/>
            <person name="Ryden P."/>
            <person name="Torto-Alalibo T."/>
            <person name="Studholme D."/>
            <person name="Wang Y."/>
            <person name="Win J."/>
            <person name="Wood J."/>
            <person name="Clifton S.W."/>
            <person name="Rogers J."/>
            <person name="Van den Ackerveken G."/>
            <person name="Jones J.D."/>
            <person name="McDowell J.M."/>
            <person name="Beynon J."/>
            <person name="Tyler B.M."/>
        </authorList>
    </citation>
    <scope>NUCLEOTIDE SEQUENCE [LARGE SCALE GENOMIC DNA]</scope>
    <source>
        <strain evidence="2">Emoy2</strain>
    </source>
</reference>
<dbReference type="EnsemblProtists" id="HpaT812775">
    <property type="protein sequence ID" value="HpaP812775"/>
    <property type="gene ID" value="HpaG812775"/>
</dbReference>
<proteinExistence type="predicted"/>
<name>M4C146_HYAAE</name>
<evidence type="ECO:0000313" key="1">
    <source>
        <dbReference type="EnsemblProtists" id="HpaP812775"/>
    </source>
</evidence>
<accession>M4C146</accession>
<sequence>MVTDMELMLPSAWILKSTVSGAIEVVHRNNFNDMLSNPRQLTSSRLSTQKLGTSIPLVRS</sequence>
<dbReference type="HOGENOM" id="CLU_2946569_0_0_1"/>
<dbReference type="EMBL" id="JH598089">
    <property type="status" value="NOT_ANNOTATED_CDS"/>
    <property type="molecule type" value="Genomic_DNA"/>
</dbReference>
<evidence type="ECO:0000313" key="2">
    <source>
        <dbReference type="Proteomes" id="UP000011713"/>
    </source>
</evidence>
<keyword evidence="2" id="KW-1185">Reference proteome</keyword>
<dbReference type="AlphaFoldDB" id="M4C146"/>
<dbReference type="VEuPathDB" id="FungiDB:HpaG812775"/>
<reference evidence="1" key="2">
    <citation type="submission" date="2015-06" db="UniProtKB">
        <authorList>
            <consortium name="EnsemblProtists"/>
        </authorList>
    </citation>
    <scope>IDENTIFICATION</scope>
    <source>
        <strain evidence="1">Emoy2</strain>
    </source>
</reference>
<dbReference type="InParanoid" id="M4C146"/>
<organism evidence="1 2">
    <name type="scientific">Hyaloperonospora arabidopsidis (strain Emoy2)</name>
    <name type="common">Downy mildew agent</name>
    <name type="synonym">Peronospora arabidopsidis</name>
    <dbReference type="NCBI Taxonomy" id="559515"/>
    <lineage>
        <taxon>Eukaryota</taxon>
        <taxon>Sar</taxon>
        <taxon>Stramenopiles</taxon>
        <taxon>Oomycota</taxon>
        <taxon>Peronosporomycetes</taxon>
        <taxon>Peronosporales</taxon>
        <taxon>Peronosporaceae</taxon>
        <taxon>Hyaloperonospora</taxon>
    </lineage>
</organism>